<organism evidence="1 2">
    <name type="scientific">Phenylobacterium kunshanense</name>
    <dbReference type="NCBI Taxonomy" id="1445034"/>
    <lineage>
        <taxon>Bacteria</taxon>
        <taxon>Pseudomonadati</taxon>
        <taxon>Pseudomonadota</taxon>
        <taxon>Alphaproteobacteria</taxon>
        <taxon>Caulobacterales</taxon>
        <taxon>Caulobacteraceae</taxon>
        <taxon>Phenylobacterium</taxon>
    </lineage>
</organism>
<sequence length="71" mass="7533">MTDDELADALAPLIREAHERIDASGALPVRIKRKAAFAHALLEEVLTFVKGEGIVSPMSGGDPKPEDPNGP</sequence>
<dbReference type="EMBL" id="QFYS01000001">
    <property type="protein sequence ID" value="RAK68833.1"/>
    <property type="molecule type" value="Genomic_DNA"/>
</dbReference>
<keyword evidence="2" id="KW-1185">Reference proteome</keyword>
<dbReference type="Proteomes" id="UP000249524">
    <property type="component" value="Unassembled WGS sequence"/>
</dbReference>
<evidence type="ECO:0000313" key="1">
    <source>
        <dbReference type="EMBL" id="RAK68833.1"/>
    </source>
</evidence>
<reference evidence="1 2" key="1">
    <citation type="submission" date="2018-05" db="EMBL/GenBank/DDBJ databases">
        <authorList>
            <person name="Lanie J.A."/>
            <person name="Ng W.-L."/>
            <person name="Kazmierczak K.M."/>
            <person name="Andrzejewski T.M."/>
            <person name="Davidsen T.M."/>
            <person name="Wayne K.J."/>
            <person name="Tettelin H."/>
            <person name="Glass J.I."/>
            <person name="Rusch D."/>
            <person name="Podicherti R."/>
            <person name="Tsui H.-C.T."/>
            <person name="Winkler M.E."/>
        </authorList>
    </citation>
    <scope>NUCLEOTIDE SEQUENCE [LARGE SCALE GENOMIC DNA]</scope>
    <source>
        <strain evidence="1 2">BUT-10</strain>
    </source>
</reference>
<comment type="caution">
    <text evidence="1">The sequence shown here is derived from an EMBL/GenBank/DDBJ whole genome shotgun (WGS) entry which is preliminary data.</text>
</comment>
<name>A0A328BP07_9CAUL</name>
<proteinExistence type="predicted"/>
<gene>
    <name evidence="1" type="ORF">DJ019_02120</name>
</gene>
<protein>
    <submittedName>
        <fullName evidence="1">Uncharacterized protein</fullName>
    </submittedName>
</protein>
<evidence type="ECO:0000313" key="2">
    <source>
        <dbReference type="Proteomes" id="UP000249524"/>
    </source>
</evidence>
<dbReference type="RefSeq" id="WP_111274325.1">
    <property type="nucleotide sequence ID" value="NZ_QFYS01000001.1"/>
</dbReference>
<accession>A0A328BP07</accession>
<dbReference type="AlphaFoldDB" id="A0A328BP07"/>